<evidence type="ECO:0000313" key="2">
    <source>
        <dbReference type="Proteomes" id="UP001367508"/>
    </source>
</evidence>
<evidence type="ECO:0000313" key="1">
    <source>
        <dbReference type="EMBL" id="KAK7323389.1"/>
    </source>
</evidence>
<sequence length="68" mass="7820">MVGSLKYRLLRLMLSTQFYGNIVSVKDKKNEVEAAKEELNGTQEGRGESVKAKTLLQKLKLKRIARRR</sequence>
<name>A0AAN9Q6N0_CANGL</name>
<accession>A0AAN9Q6N0</accession>
<dbReference type="AlphaFoldDB" id="A0AAN9Q6N0"/>
<gene>
    <name evidence="1" type="ORF">VNO77_26861</name>
</gene>
<proteinExistence type="predicted"/>
<comment type="caution">
    <text evidence="1">The sequence shown here is derived from an EMBL/GenBank/DDBJ whole genome shotgun (WGS) entry which is preliminary data.</text>
</comment>
<reference evidence="1 2" key="1">
    <citation type="submission" date="2024-01" db="EMBL/GenBank/DDBJ databases">
        <title>The genomes of 5 underutilized Papilionoideae crops provide insights into root nodulation and disease resistanc.</title>
        <authorList>
            <person name="Jiang F."/>
        </authorList>
    </citation>
    <scope>NUCLEOTIDE SEQUENCE [LARGE SCALE GENOMIC DNA]</scope>
    <source>
        <strain evidence="1">LVBAO_FW01</strain>
        <tissue evidence="1">Leaves</tissue>
    </source>
</reference>
<organism evidence="1 2">
    <name type="scientific">Canavalia gladiata</name>
    <name type="common">Sword bean</name>
    <name type="synonym">Dolichos gladiatus</name>
    <dbReference type="NCBI Taxonomy" id="3824"/>
    <lineage>
        <taxon>Eukaryota</taxon>
        <taxon>Viridiplantae</taxon>
        <taxon>Streptophyta</taxon>
        <taxon>Embryophyta</taxon>
        <taxon>Tracheophyta</taxon>
        <taxon>Spermatophyta</taxon>
        <taxon>Magnoliopsida</taxon>
        <taxon>eudicotyledons</taxon>
        <taxon>Gunneridae</taxon>
        <taxon>Pentapetalae</taxon>
        <taxon>rosids</taxon>
        <taxon>fabids</taxon>
        <taxon>Fabales</taxon>
        <taxon>Fabaceae</taxon>
        <taxon>Papilionoideae</taxon>
        <taxon>50 kb inversion clade</taxon>
        <taxon>NPAAA clade</taxon>
        <taxon>indigoferoid/millettioid clade</taxon>
        <taxon>Phaseoleae</taxon>
        <taxon>Canavalia</taxon>
    </lineage>
</organism>
<dbReference type="EMBL" id="JAYMYQ010000006">
    <property type="protein sequence ID" value="KAK7323389.1"/>
    <property type="molecule type" value="Genomic_DNA"/>
</dbReference>
<protein>
    <submittedName>
        <fullName evidence="1">Uncharacterized protein</fullName>
    </submittedName>
</protein>
<keyword evidence="2" id="KW-1185">Reference proteome</keyword>
<dbReference type="Proteomes" id="UP001367508">
    <property type="component" value="Unassembled WGS sequence"/>
</dbReference>